<organism evidence="1 2">
    <name type="scientific">Arabidopsis thaliana</name>
    <name type="common">Mouse-ear cress</name>
    <dbReference type="NCBI Taxonomy" id="3702"/>
    <lineage>
        <taxon>Eukaryota</taxon>
        <taxon>Viridiplantae</taxon>
        <taxon>Streptophyta</taxon>
        <taxon>Embryophyta</taxon>
        <taxon>Tracheophyta</taxon>
        <taxon>Spermatophyta</taxon>
        <taxon>Magnoliopsida</taxon>
        <taxon>eudicotyledons</taxon>
        <taxon>Gunneridae</taxon>
        <taxon>Pentapetalae</taxon>
        <taxon>rosids</taxon>
        <taxon>malvids</taxon>
        <taxon>Brassicales</taxon>
        <taxon>Brassicaceae</taxon>
        <taxon>Camelineae</taxon>
        <taxon>Arabidopsis</taxon>
    </lineage>
</organism>
<comment type="caution">
    <text evidence="1">The sequence shown here is derived from an EMBL/GenBank/DDBJ whole genome shotgun (WGS) entry which is preliminary data.</text>
</comment>
<evidence type="ECO:0000313" key="1">
    <source>
        <dbReference type="EMBL" id="OAP11926.1"/>
    </source>
</evidence>
<dbReference type="EMBL" id="LUHQ01000001">
    <property type="protein sequence ID" value="OAP11926.1"/>
    <property type="molecule type" value="Genomic_DNA"/>
</dbReference>
<proteinExistence type="predicted"/>
<protein>
    <submittedName>
        <fullName evidence="1">Uncharacterized protein</fullName>
    </submittedName>
</protein>
<dbReference type="PANTHER" id="PTHR37201">
    <property type="entry name" value="WD REPEAT PROTEIN"/>
    <property type="match status" value="1"/>
</dbReference>
<dbReference type="PANTHER" id="PTHR37201:SF1">
    <property type="entry name" value="WD REPEAT PROTEIN"/>
    <property type="match status" value="1"/>
</dbReference>
<gene>
    <name evidence="1" type="ordered locus">AXX17_At1g67280</name>
</gene>
<evidence type="ECO:0000313" key="2">
    <source>
        <dbReference type="Proteomes" id="UP000078284"/>
    </source>
</evidence>
<reference evidence="2" key="1">
    <citation type="journal article" date="2016" name="Proc. Natl. Acad. Sci. U.S.A.">
        <title>Chromosome-level assembly of Arabidopsis thaliana Ler reveals the extent of translocation and inversion polymorphisms.</title>
        <authorList>
            <person name="Zapata L."/>
            <person name="Ding J."/>
            <person name="Willing E.M."/>
            <person name="Hartwig B."/>
            <person name="Bezdan D."/>
            <person name="Jiao W.B."/>
            <person name="Patel V."/>
            <person name="Velikkakam James G."/>
            <person name="Koornneef M."/>
            <person name="Ossowski S."/>
            <person name="Schneeberger K."/>
        </authorList>
    </citation>
    <scope>NUCLEOTIDE SEQUENCE [LARGE SCALE GENOMIC DNA]</scope>
    <source>
        <strain evidence="2">cv. Landsberg erecta</strain>
    </source>
</reference>
<accession>A0A178W1D5</accession>
<dbReference type="AlphaFoldDB" id="A0A178W1D5"/>
<dbReference type="Proteomes" id="UP000078284">
    <property type="component" value="Chromosome 1"/>
</dbReference>
<sequence length="123" mass="13722">MALFRSYNGQIYGRVCGGPVVSTLANAFSPLYFEVTEAMEVMATEEPCDVACKFGDGLLAIEDYPQGFPRPATHPYPFNDSVVIYIRHIGPGVCVGQAWQEGRELQQVPQRLCSDILMVKQYR</sequence>
<name>A0A178W1D5_ARATH</name>
<dbReference type="ExpressionAtlas" id="A0A178W1D5">
    <property type="expression patterns" value="baseline and differential"/>
</dbReference>